<feature type="compositionally biased region" description="Basic residues" evidence="1">
    <location>
        <begin position="178"/>
        <end position="208"/>
    </location>
</feature>
<feature type="compositionally biased region" description="Low complexity" evidence="1">
    <location>
        <begin position="209"/>
        <end position="226"/>
    </location>
</feature>
<feature type="compositionally biased region" description="Polar residues" evidence="1">
    <location>
        <begin position="106"/>
        <end position="128"/>
    </location>
</feature>
<dbReference type="KEGG" id="lbc:LACBIDRAFT_330717"/>
<feature type="compositionally biased region" description="Basic residues" evidence="1">
    <location>
        <begin position="263"/>
        <end position="276"/>
    </location>
</feature>
<organism evidence="3">
    <name type="scientific">Laccaria bicolor (strain S238N-H82 / ATCC MYA-4686)</name>
    <name type="common">Bicoloured deceiver</name>
    <name type="synonym">Laccaria laccata var. bicolor</name>
    <dbReference type="NCBI Taxonomy" id="486041"/>
    <lineage>
        <taxon>Eukaryota</taxon>
        <taxon>Fungi</taxon>
        <taxon>Dikarya</taxon>
        <taxon>Basidiomycota</taxon>
        <taxon>Agaricomycotina</taxon>
        <taxon>Agaricomycetes</taxon>
        <taxon>Agaricomycetidae</taxon>
        <taxon>Agaricales</taxon>
        <taxon>Agaricineae</taxon>
        <taxon>Hydnangiaceae</taxon>
        <taxon>Laccaria</taxon>
    </lineage>
</organism>
<reference evidence="2 3" key="1">
    <citation type="journal article" date="2008" name="Nature">
        <title>The genome of Laccaria bicolor provides insights into mycorrhizal symbiosis.</title>
        <authorList>
            <person name="Martin F."/>
            <person name="Aerts A."/>
            <person name="Ahren D."/>
            <person name="Brun A."/>
            <person name="Danchin E.G.J."/>
            <person name="Duchaussoy F."/>
            <person name="Gibon J."/>
            <person name="Kohler A."/>
            <person name="Lindquist E."/>
            <person name="Pereda V."/>
            <person name="Salamov A."/>
            <person name="Shapiro H.J."/>
            <person name="Wuyts J."/>
            <person name="Blaudez D."/>
            <person name="Buee M."/>
            <person name="Brokstein P."/>
            <person name="Canbaeck B."/>
            <person name="Cohen D."/>
            <person name="Courty P.E."/>
            <person name="Coutinho P.M."/>
            <person name="Delaruelle C."/>
            <person name="Detter J.C."/>
            <person name="Deveau A."/>
            <person name="DiFazio S."/>
            <person name="Duplessis S."/>
            <person name="Fraissinet-Tachet L."/>
            <person name="Lucic E."/>
            <person name="Frey-Klett P."/>
            <person name="Fourrey C."/>
            <person name="Feussner I."/>
            <person name="Gay G."/>
            <person name="Grimwood J."/>
            <person name="Hoegger P.J."/>
            <person name="Jain P."/>
            <person name="Kilaru S."/>
            <person name="Labbe J."/>
            <person name="Lin Y.C."/>
            <person name="Legue V."/>
            <person name="Le Tacon F."/>
            <person name="Marmeisse R."/>
            <person name="Melayah D."/>
            <person name="Montanini B."/>
            <person name="Muratet M."/>
            <person name="Nehls U."/>
            <person name="Niculita-Hirzel H."/>
            <person name="Oudot-Le Secq M.P."/>
            <person name="Peter M."/>
            <person name="Quesneville H."/>
            <person name="Rajashekar B."/>
            <person name="Reich M."/>
            <person name="Rouhier N."/>
            <person name="Schmutz J."/>
            <person name="Yin T."/>
            <person name="Chalot M."/>
            <person name="Henrissat B."/>
            <person name="Kuees U."/>
            <person name="Lucas S."/>
            <person name="Van de Peer Y."/>
            <person name="Podila G.K."/>
            <person name="Polle A."/>
            <person name="Pukkila P.J."/>
            <person name="Richardson P.M."/>
            <person name="Rouze P."/>
            <person name="Sanders I.R."/>
            <person name="Stajich J.E."/>
            <person name="Tunlid A."/>
            <person name="Tuskan G."/>
            <person name="Grigoriev I.V."/>
        </authorList>
    </citation>
    <scope>NUCLEOTIDE SEQUENCE [LARGE SCALE GENOMIC DNA]</scope>
    <source>
        <strain evidence="3">S238N-H82 / ATCC MYA-4686</strain>
    </source>
</reference>
<evidence type="ECO:0000313" key="3">
    <source>
        <dbReference type="Proteomes" id="UP000001194"/>
    </source>
</evidence>
<dbReference type="HOGENOM" id="CLU_809082_0_0_1"/>
<protein>
    <submittedName>
        <fullName evidence="2">Predicted protein</fullName>
    </submittedName>
</protein>
<gene>
    <name evidence="2" type="ORF">LACBIDRAFT_330717</name>
</gene>
<accession>B0DM77</accession>
<name>B0DM77_LACBS</name>
<dbReference type="Proteomes" id="UP000001194">
    <property type="component" value="Unassembled WGS sequence"/>
</dbReference>
<feature type="region of interest" description="Disordered" evidence="1">
    <location>
        <begin position="105"/>
        <end position="291"/>
    </location>
</feature>
<keyword evidence="3" id="KW-1185">Reference proteome</keyword>
<sequence length="343" mass="38384">MPPLLYFFLEGQCPPYSCRNPVIPVEFRWIPVEWNLAEGPAKLFILVFSIPVDSGILFIFNGSQTMHQTWPLSSSTTTTMLVTAANATPSPSPIATTANIAPRSPMATTTTNINHNTLQQQRGDATSRNNERRNPRKHPTPTKTTLPDTKRHLTGTQRRPPPMYTASAHENHTPPTKTSHHPPKNTSAHRKTRAAHRKTRAAHRKTRTAHTTYDGTTPPTKTTTSTPTPPTTTPPMATSAHDDGDDNVTNNATTRTHDENANTRRKREHATRRRQRNATQRWDANAGRPWPSCNSAAYSPSESFPEGVGEFRVNMHTVCMVYRDFSWLSAKRMKLCYTSLGMD</sequence>
<evidence type="ECO:0000256" key="1">
    <source>
        <dbReference type="SAM" id="MobiDB-lite"/>
    </source>
</evidence>
<dbReference type="AlphaFoldDB" id="B0DM77"/>
<dbReference type="InParanoid" id="B0DM77"/>
<evidence type="ECO:0000313" key="2">
    <source>
        <dbReference type="EMBL" id="EDR04233.1"/>
    </source>
</evidence>
<proteinExistence type="predicted"/>
<dbReference type="EMBL" id="DS547119">
    <property type="protein sequence ID" value="EDR04233.1"/>
    <property type="molecule type" value="Genomic_DNA"/>
</dbReference>
<dbReference type="RefSeq" id="XP_001885124.1">
    <property type="nucleotide sequence ID" value="XM_001885089.1"/>
</dbReference>
<dbReference type="GeneID" id="6080703"/>